<dbReference type="STRING" id="83449.BON30_18225"/>
<dbReference type="SUPFAM" id="SSF53300">
    <property type="entry name" value="vWA-like"/>
    <property type="match status" value="1"/>
</dbReference>
<reference evidence="3 4" key="2">
    <citation type="submission" date="2016-12" db="EMBL/GenBank/DDBJ databases">
        <title>Draft Genome Sequence of Cystobacter ferrugineus Strain Cbfe23.</title>
        <authorList>
            <person name="Akbar S."/>
            <person name="Dowd S.E."/>
            <person name="Stevens D.C."/>
        </authorList>
    </citation>
    <scope>NUCLEOTIDE SEQUENCE [LARGE SCALE GENOMIC DNA]</scope>
    <source>
        <strain evidence="3 4">Cbfe23</strain>
    </source>
</reference>
<proteinExistence type="predicted"/>
<dbReference type="PANTHER" id="PTHR10579">
    <property type="entry name" value="CALCIUM-ACTIVATED CHLORIDE CHANNEL REGULATOR"/>
    <property type="match status" value="1"/>
</dbReference>
<evidence type="ECO:0000259" key="2">
    <source>
        <dbReference type="PROSITE" id="PS50234"/>
    </source>
</evidence>
<dbReference type="InterPro" id="IPR036465">
    <property type="entry name" value="vWFA_dom_sf"/>
</dbReference>
<dbReference type="Proteomes" id="UP000182229">
    <property type="component" value="Unassembled WGS sequence"/>
</dbReference>
<dbReference type="InterPro" id="IPR051266">
    <property type="entry name" value="CLCR"/>
</dbReference>
<feature type="region of interest" description="Disordered" evidence="1">
    <location>
        <begin position="28"/>
        <end position="50"/>
    </location>
</feature>
<protein>
    <submittedName>
        <fullName evidence="3">VWA domain-containing protein</fullName>
    </submittedName>
</protein>
<dbReference type="AlphaFoldDB" id="A0A1L9BB23"/>
<dbReference type="OrthoDB" id="9781333at2"/>
<organism evidence="3 4">
    <name type="scientific">Cystobacter ferrugineus</name>
    <dbReference type="NCBI Taxonomy" id="83449"/>
    <lineage>
        <taxon>Bacteria</taxon>
        <taxon>Pseudomonadati</taxon>
        <taxon>Myxococcota</taxon>
        <taxon>Myxococcia</taxon>
        <taxon>Myxococcales</taxon>
        <taxon>Cystobacterineae</taxon>
        <taxon>Archangiaceae</taxon>
        <taxon>Cystobacter</taxon>
    </lineage>
</organism>
<comment type="caution">
    <text evidence="3">The sequence shown here is derived from an EMBL/GenBank/DDBJ whole genome shotgun (WGS) entry which is preliminary data.</text>
</comment>
<dbReference type="SMART" id="SM00327">
    <property type="entry name" value="VWA"/>
    <property type="match status" value="1"/>
</dbReference>
<feature type="domain" description="VWFA" evidence="2">
    <location>
        <begin position="97"/>
        <end position="270"/>
    </location>
</feature>
<evidence type="ECO:0000256" key="1">
    <source>
        <dbReference type="SAM" id="MobiDB-lite"/>
    </source>
</evidence>
<evidence type="ECO:0000313" key="3">
    <source>
        <dbReference type="EMBL" id="OJH39439.1"/>
    </source>
</evidence>
<reference evidence="4" key="1">
    <citation type="submission" date="2016-11" db="EMBL/GenBank/DDBJ databases">
        <authorList>
            <person name="Shukria A."/>
            <person name="Stevens D.C."/>
        </authorList>
    </citation>
    <scope>NUCLEOTIDE SEQUENCE [LARGE SCALE GENOMIC DNA]</scope>
    <source>
        <strain evidence="4">Cbfe23</strain>
    </source>
</reference>
<sequence length="477" mass="51535">MNKTAVFVSLAGVLALTALVLGLPPSPFSTPPEDSHGASPVRPHGPLNLQPRAEASGALKMTARLSHPYIPPGTSELFATVDITGMEVPGARRMPVNLALVIDRSTSMRGYKLQQAKQAARHLVDLLREDDWLAIVHYGSDVRGLRGLPATPDNRKQMLQYIDGIWDDGGTNISAGLQEGRAQVRASGCTGCVERIILLSDGQPTEGLIEDADLSALVRDIRTGGITVSAIGVGTDFNEDLMQGFAELGSGAYGFLEDAAQLGSLFQKDLRQASTSVARDVALSFTLPQGVRLEEMLGYRFQQEGRRVTVRLPDFSSGQTERVVARLIVEDARVDSPVHVTEVSLSFRPPRDNERQLHVVDLGARVTPRMEEILARRDKEATVYAARALSAKNLTLAAEALREGRKEEAKSYVASNKALFEQAGEVATPSAVAADLAEQQELLRDYEQAEHGAAVDAAVKRSKSKSLKSFGRLGSTY</sequence>
<dbReference type="InterPro" id="IPR002035">
    <property type="entry name" value="VWF_A"/>
</dbReference>
<evidence type="ECO:0000313" key="4">
    <source>
        <dbReference type="Proteomes" id="UP000182229"/>
    </source>
</evidence>
<accession>A0A1L9BB23</accession>
<keyword evidence="4" id="KW-1185">Reference proteome</keyword>
<gene>
    <name evidence="3" type="ORF">BON30_18225</name>
</gene>
<name>A0A1L9BB23_9BACT</name>
<dbReference type="PROSITE" id="PS50234">
    <property type="entry name" value="VWFA"/>
    <property type="match status" value="1"/>
</dbReference>
<dbReference type="Gene3D" id="3.40.50.410">
    <property type="entry name" value="von Willebrand factor, type A domain"/>
    <property type="match status" value="1"/>
</dbReference>
<dbReference type="Pfam" id="PF00092">
    <property type="entry name" value="VWA"/>
    <property type="match status" value="1"/>
</dbReference>
<dbReference type="EMBL" id="MPIN01000004">
    <property type="protein sequence ID" value="OJH39439.1"/>
    <property type="molecule type" value="Genomic_DNA"/>
</dbReference>
<dbReference type="RefSeq" id="WP_071899612.1">
    <property type="nucleotide sequence ID" value="NZ_MPIN01000004.1"/>
</dbReference>
<dbReference type="PANTHER" id="PTHR10579:SF43">
    <property type="entry name" value="ZINC FINGER (C3HC4-TYPE RING FINGER) FAMILY PROTEIN"/>
    <property type="match status" value="1"/>
</dbReference>